<evidence type="ECO:0000313" key="10">
    <source>
        <dbReference type="Proteomes" id="UP000308092"/>
    </source>
</evidence>
<evidence type="ECO:0000256" key="4">
    <source>
        <dbReference type="ARBA" id="ARBA00022723"/>
    </source>
</evidence>
<keyword evidence="6 8" id="KW-0408">Iron</keyword>
<sequence>MSSYFLHMDNQIFPEPEKFNPDRWILADERGERLFKFIGSFTKGSRICLGIHLAYAEIYLALAAIVRRFDIELYETTAEDIRFTRDLLGPRSEKGVWKVQARVTNMISK</sequence>
<dbReference type="EMBL" id="SOSA01000309">
    <property type="protein sequence ID" value="THC92781.1"/>
    <property type="molecule type" value="Genomic_DNA"/>
</dbReference>
<dbReference type="GO" id="GO:0004497">
    <property type="term" value="F:monooxygenase activity"/>
    <property type="evidence" value="ECO:0007669"/>
    <property type="project" value="UniProtKB-KW"/>
</dbReference>
<gene>
    <name evidence="9" type="ORF">EYZ11_007742</name>
</gene>
<dbReference type="Pfam" id="PF00067">
    <property type="entry name" value="p450"/>
    <property type="match status" value="1"/>
</dbReference>
<comment type="cofactor">
    <cofactor evidence="1 8">
        <name>heme</name>
        <dbReference type="ChEBI" id="CHEBI:30413"/>
    </cofactor>
</comment>
<evidence type="ECO:0000256" key="3">
    <source>
        <dbReference type="ARBA" id="ARBA00022617"/>
    </source>
</evidence>
<evidence type="ECO:0000256" key="8">
    <source>
        <dbReference type="PIRSR" id="PIRSR602401-1"/>
    </source>
</evidence>
<dbReference type="PRINTS" id="PR00463">
    <property type="entry name" value="EP450I"/>
</dbReference>
<keyword evidence="7" id="KW-0503">Monooxygenase</keyword>
<dbReference type="InterPro" id="IPR001128">
    <property type="entry name" value="Cyt_P450"/>
</dbReference>
<comment type="caution">
    <text evidence="9">The sequence shown here is derived from an EMBL/GenBank/DDBJ whole genome shotgun (WGS) entry which is preliminary data.</text>
</comment>
<dbReference type="GO" id="GO:0005506">
    <property type="term" value="F:iron ion binding"/>
    <property type="evidence" value="ECO:0007669"/>
    <property type="project" value="InterPro"/>
</dbReference>
<proteinExistence type="inferred from homology"/>
<accession>A0A4S3JHU8</accession>
<keyword evidence="4 8" id="KW-0479">Metal-binding</keyword>
<keyword evidence="5" id="KW-0560">Oxidoreductase</keyword>
<evidence type="ECO:0000313" key="9">
    <source>
        <dbReference type="EMBL" id="THC92781.1"/>
    </source>
</evidence>
<feature type="binding site" description="axial binding residue" evidence="8">
    <location>
        <position position="48"/>
    </location>
    <ligand>
        <name>heme</name>
        <dbReference type="ChEBI" id="CHEBI:30413"/>
    </ligand>
    <ligandPart>
        <name>Fe</name>
        <dbReference type="ChEBI" id="CHEBI:18248"/>
    </ligandPart>
</feature>
<dbReference type="InterPro" id="IPR050121">
    <property type="entry name" value="Cytochrome_P450_monoxygenase"/>
</dbReference>
<dbReference type="SUPFAM" id="SSF48264">
    <property type="entry name" value="Cytochrome P450"/>
    <property type="match status" value="1"/>
</dbReference>
<dbReference type="InterPro" id="IPR002401">
    <property type="entry name" value="Cyt_P450_E_grp-I"/>
</dbReference>
<dbReference type="PANTHER" id="PTHR24305">
    <property type="entry name" value="CYTOCHROME P450"/>
    <property type="match status" value="1"/>
</dbReference>
<comment type="similarity">
    <text evidence="2">Belongs to the cytochrome P450 family.</text>
</comment>
<evidence type="ECO:0000256" key="7">
    <source>
        <dbReference type="ARBA" id="ARBA00023033"/>
    </source>
</evidence>
<dbReference type="VEuPathDB" id="FungiDB:EYZ11_007742"/>
<keyword evidence="3 8" id="KW-0349">Heme</keyword>
<evidence type="ECO:0000256" key="2">
    <source>
        <dbReference type="ARBA" id="ARBA00010617"/>
    </source>
</evidence>
<protein>
    <submittedName>
        <fullName evidence="9">Uncharacterized protein</fullName>
    </submittedName>
</protein>
<organism evidence="9 10">
    <name type="scientific">Aspergillus tanneri</name>
    <dbReference type="NCBI Taxonomy" id="1220188"/>
    <lineage>
        <taxon>Eukaryota</taxon>
        <taxon>Fungi</taxon>
        <taxon>Dikarya</taxon>
        <taxon>Ascomycota</taxon>
        <taxon>Pezizomycotina</taxon>
        <taxon>Eurotiomycetes</taxon>
        <taxon>Eurotiomycetidae</taxon>
        <taxon>Eurotiales</taxon>
        <taxon>Aspergillaceae</taxon>
        <taxon>Aspergillus</taxon>
        <taxon>Aspergillus subgen. Circumdati</taxon>
    </lineage>
</organism>
<dbReference type="GO" id="GO:0016705">
    <property type="term" value="F:oxidoreductase activity, acting on paired donors, with incorporation or reduction of molecular oxygen"/>
    <property type="evidence" value="ECO:0007669"/>
    <property type="project" value="InterPro"/>
</dbReference>
<dbReference type="STRING" id="1220188.A0A4S3JHU8"/>
<keyword evidence="10" id="KW-1185">Reference proteome</keyword>
<evidence type="ECO:0000256" key="6">
    <source>
        <dbReference type="ARBA" id="ARBA00023004"/>
    </source>
</evidence>
<name>A0A4S3JHU8_9EURO</name>
<dbReference type="PANTHER" id="PTHR24305:SF157">
    <property type="entry name" value="N-ACETYLTRYPTOPHAN 6-HYDROXYLASE IVOC-RELATED"/>
    <property type="match status" value="1"/>
</dbReference>
<evidence type="ECO:0000256" key="1">
    <source>
        <dbReference type="ARBA" id="ARBA00001971"/>
    </source>
</evidence>
<dbReference type="Proteomes" id="UP000308092">
    <property type="component" value="Unassembled WGS sequence"/>
</dbReference>
<dbReference type="InterPro" id="IPR036396">
    <property type="entry name" value="Cyt_P450_sf"/>
</dbReference>
<dbReference type="AlphaFoldDB" id="A0A4S3JHU8"/>
<dbReference type="Gene3D" id="1.10.630.10">
    <property type="entry name" value="Cytochrome P450"/>
    <property type="match status" value="1"/>
</dbReference>
<dbReference type="GO" id="GO:0020037">
    <property type="term" value="F:heme binding"/>
    <property type="evidence" value="ECO:0007669"/>
    <property type="project" value="InterPro"/>
</dbReference>
<evidence type="ECO:0000256" key="5">
    <source>
        <dbReference type="ARBA" id="ARBA00023002"/>
    </source>
</evidence>
<reference evidence="9 10" key="1">
    <citation type="submission" date="2019-03" db="EMBL/GenBank/DDBJ databases">
        <title>The genome sequence of a newly discovered highly antifungal drug resistant Aspergillus species, Aspergillus tanneri NIH 1004.</title>
        <authorList>
            <person name="Mounaud S."/>
            <person name="Singh I."/>
            <person name="Joardar V."/>
            <person name="Pakala S."/>
            <person name="Pakala S."/>
            <person name="Venepally P."/>
            <person name="Hoover J."/>
            <person name="Nierman W."/>
            <person name="Chung J."/>
            <person name="Losada L."/>
        </authorList>
    </citation>
    <scope>NUCLEOTIDE SEQUENCE [LARGE SCALE GENOMIC DNA]</scope>
    <source>
        <strain evidence="9 10">NIH1004</strain>
    </source>
</reference>